<gene>
    <name evidence="7" type="ORF">FYJ29_03625</name>
</gene>
<name>A0A6L5XB26_9BACT</name>
<accession>A0A6L5XB26</accession>
<protein>
    <recommendedName>
        <fullName evidence="3 5">GTP cyclohydrolase 1 type 2 homolog</fullName>
    </recommendedName>
</protein>
<keyword evidence="8" id="KW-1185">Reference proteome</keyword>
<dbReference type="PANTHER" id="PTHR13799">
    <property type="entry name" value="NGG1 INTERACTING FACTOR 3"/>
    <property type="match status" value="1"/>
</dbReference>
<dbReference type="Pfam" id="PF01784">
    <property type="entry name" value="DUF34_NIF3"/>
    <property type="match status" value="1"/>
</dbReference>
<dbReference type="SUPFAM" id="SSF102705">
    <property type="entry name" value="NIF3 (NGG1p interacting factor 3)-like"/>
    <property type="match status" value="1"/>
</dbReference>
<dbReference type="InterPro" id="IPR017221">
    <property type="entry name" value="DUF34/NIF3_bac"/>
</dbReference>
<evidence type="ECO:0000256" key="3">
    <source>
        <dbReference type="ARBA" id="ARBA00022112"/>
    </source>
</evidence>
<dbReference type="Proteomes" id="UP000483362">
    <property type="component" value="Unassembled WGS sequence"/>
</dbReference>
<dbReference type="InterPro" id="IPR015867">
    <property type="entry name" value="N-reg_PII/ATP_PRibTrfase_C"/>
</dbReference>
<dbReference type="AlphaFoldDB" id="A0A6L5XB26"/>
<evidence type="ECO:0000313" key="8">
    <source>
        <dbReference type="Proteomes" id="UP000483362"/>
    </source>
</evidence>
<dbReference type="GO" id="GO:0046872">
    <property type="term" value="F:metal ion binding"/>
    <property type="evidence" value="ECO:0007669"/>
    <property type="project" value="UniProtKB-UniRule"/>
</dbReference>
<evidence type="ECO:0000256" key="6">
    <source>
        <dbReference type="PIRSR" id="PIRSR602678-1"/>
    </source>
</evidence>
<dbReference type="EMBL" id="VULT01000004">
    <property type="protein sequence ID" value="MSS16857.1"/>
    <property type="molecule type" value="Genomic_DNA"/>
</dbReference>
<feature type="binding site" evidence="6">
    <location>
        <position position="326"/>
    </location>
    <ligand>
        <name>a divalent metal cation</name>
        <dbReference type="ChEBI" id="CHEBI:60240"/>
        <label>1</label>
    </ligand>
</feature>
<dbReference type="Gene3D" id="3.40.1390.30">
    <property type="entry name" value="NIF3 (NGG1p interacting factor 3)-like"/>
    <property type="match status" value="1"/>
</dbReference>
<dbReference type="PIRSF" id="PIRSF037489">
    <property type="entry name" value="UCP037489_NIF3_YqfO"/>
    <property type="match status" value="1"/>
</dbReference>
<feature type="binding site" evidence="6">
    <location>
        <position position="103"/>
    </location>
    <ligand>
        <name>a divalent metal cation</name>
        <dbReference type="ChEBI" id="CHEBI:60240"/>
        <label>1</label>
    </ligand>
</feature>
<comment type="similarity">
    <text evidence="1 5">Belongs to the GTP cyclohydrolase I type 2/NIF3 family.</text>
</comment>
<evidence type="ECO:0000313" key="7">
    <source>
        <dbReference type="EMBL" id="MSS16857.1"/>
    </source>
</evidence>
<evidence type="ECO:0000256" key="2">
    <source>
        <dbReference type="ARBA" id="ARBA00011643"/>
    </source>
</evidence>
<feature type="binding site" evidence="6">
    <location>
        <position position="64"/>
    </location>
    <ligand>
        <name>a divalent metal cation</name>
        <dbReference type="ChEBI" id="CHEBI:60240"/>
        <label>2</label>
    </ligand>
</feature>
<dbReference type="FunFam" id="3.40.1390.30:FF:000001">
    <property type="entry name" value="GTP cyclohydrolase 1 type 2"/>
    <property type="match status" value="1"/>
</dbReference>
<feature type="binding site" evidence="6">
    <location>
        <position position="330"/>
    </location>
    <ligand>
        <name>a divalent metal cation</name>
        <dbReference type="ChEBI" id="CHEBI:60240"/>
        <label>1</label>
    </ligand>
</feature>
<dbReference type="Gene3D" id="3.30.70.120">
    <property type="match status" value="1"/>
</dbReference>
<proteinExistence type="inferred from homology"/>
<sequence length="363" mass="40257">MKVKEITSAIEAYAPLYLQEDYDNAGMQVGNPEQEITGVLLCTDVREPIVDEAIARGFNLVISHHPLIFHGIKKIAGRNYIERIIAKAIKHDITIYCAHTNIDSARGGVSFKMAQKLGLKNVEILSPRQGLLEKLVTYVPTAQASRVEQAMFTAGAGRLGDYDSCSYRLEGQGRYRALEGATPFAGTVGEHHTEPETRVEVLVHKPLMGKVVTAMLKAHPYEEPAFDIIPLDNVDRYSGLGVIGDIEPQPALDFLERVKQAFEVEALRYSGDTDKTVSRIAMCGGAGAEFTSLALARHAQVYITGDLKYHEFMGNEDSIILADIGHYESEHYTKEIFLDIIRQKIPNFAVAFASNEKNQVKYL</sequence>
<comment type="caution">
    <text evidence="7">The sequence shown here is derived from an EMBL/GenBank/DDBJ whole genome shotgun (WGS) entry which is preliminary data.</text>
</comment>
<dbReference type="PANTHER" id="PTHR13799:SF14">
    <property type="entry name" value="GTP CYCLOHYDROLASE 1 TYPE 2 HOMOLOG"/>
    <property type="match status" value="1"/>
</dbReference>
<dbReference type="NCBIfam" id="TIGR00486">
    <property type="entry name" value="YbgI_SA1388"/>
    <property type="match status" value="1"/>
</dbReference>
<organism evidence="7 8">
    <name type="scientific">Sodaliphilus pleomorphus</name>
    <dbReference type="NCBI Taxonomy" id="2606626"/>
    <lineage>
        <taxon>Bacteria</taxon>
        <taxon>Pseudomonadati</taxon>
        <taxon>Bacteroidota</taxon>
        <taxon>Bacteroidia</taxon>
        <taxon>Bacteroidales</taxon>
        <taxon>Muribaculaceae</taxon>
        <taxon>Sodaliphilus</taxon>
    </lineage>
</organism>
<dbReference type="GO" id="GO:0005737">
    <property type="term" value="C:cytoplasm"/>
    <property type="evidence" value="ECO:0007669"/>
    <property type="project" value="TreeGrafter"/>
</dbReference>
<dbReference type="InterPro" id="IPR036069">
    <property type="entry name" value="DUF34/NIF3_sf"/>
</dbReference>
<reference evidence="7 8" key="1">
    <citation type="submission" date="2019-08" db="EMBL/GenBank/DDBJ databases">
        <title>In-depth cultivation of the pig gut microbiome towards novel bacterial diversity and tailored functional studies.</title>
        <authorList>
            <person name="Wylensek D."/>
            <person name="Hitch T.C.A."/>
            <person name="Clavel T."/>
        </authorList>
    </citation>
    <scope>NUCLEOTIDE SEQUENCE [LARGE SCALE GENOMIC DNA]</scope>
    <source>
        <strain evidence="7 8">Oil-RF-744-WCA-WT-10</strain>
    </source>
</reference>
<evidence type="ECO:0000256" key="1">
    <source>
        <dbReference type="ARBA" id="ARBA00006964"/>
    </source>
</evidence>
<dbReference type="RefSeq" id="WP_154328319.1">
    <property type="nucleotide sequence ID" value="NZ_CP045696.1"/>
</dbReference>
<evidence type="ECO:0000256" key="5">
    <source>
        <dbReference type="PIRNR" id="PIRNR037489"/>
    </source>
</evidence>
<dbReference type="InterPro" id="IPR002678">
    <property type="entry name" value="DUF34/NIF3"/>
</dbReference>
<feature type="binding site" evidence="6">
    <location>
        <position position="65"/>
    </location>
    <ligand>
        <name>a divalent metal cation</name>
        <dbReference type="ChEBI" id="CHEBI:60240"/>
        <label>1</label>
    </ligand>
</feature>
<keyword evidence="4 5" id="KW-0479">Metal-binding</keyword>
<evidence type="ECO:0000256" key="4">
    <source>
        <dbReference type="ARBA" id="ARBA00022723"/>
    </source>
</evidence>
<comment type="subunit">
    <text evidence="2">Homohexamer.</text>
</comment>